<dbReference type="InterPro" id="IPR006860">
    <property type="entry name" value="FecR"/>
</dbReference>
<name>A0A495WHF3_9RHOO</name>
<dbReference type="InterPro" id="IPR012373">
    <property type="entry name" value="Ferrdict_sens_TM"/>
</dbReference>
<feature type="domain" description="FecR protein" evidence="1">
    <location>
        <begin position="107"/>
        <end position="199"/>
    </location>
</feature>
<evidence type="ECO:0000259" key="1">
    <source>
        <dbReference type="Pfam" id="PF04773"/>
    </source>
</evidence>
<dbReference type="Pfam" id="PF04773">
    <property type="entry name" value="FecR"/>
    <property type="match status" value="1"/>
</dbReference>
<gene>
    <name evidence="3" type="ORF">DFR40_1162</name>
</gene>
<organism evidence="3 4">
    <name type="scientific">Azonexus fungiphilus</name>
    <dbReference type="NCBI Taxonomy" id="146940"/>
    <lineage>
        <taxon>Bacteria</taxon>
        <taxon>Pseudomonadati</taxon>
        <taxon>Pseudomonadota</taxon>
        <taxon>Betaproteobacteria</taxon>
        <taxon>Rhodocyclales</taxon>
        <taxon>Azonexaceae</taxon>
        <taxon>Azonexus</taxon>
    </lineage>
</organism>
<dbReference type="Pfam" id="PF16220">
    <property type="entry name" value="DUF4880"/>
    <property type="match status" value="1"/>
</dbReference>
<proteinExistence type="predicted"/>
<feature type="domain" description="FecR N-terminal" evidence="2">
    <location>
        <begin position="12"/>
        <end position="52"/>
    </location>
</feature>
<reference evidence="3 4" key="1">
    <citation type="submission" date="2018-10" db="EMBL/GenBank/DDBJ databases">
        <title>Genomic Encyclopedia of Type Strains, Phase IV (KMG-IV): sequencing the most valuable type-strain genomes for metagenomic binning, comparative biology and taxonomic classification.</title>
        <authorList>
            <person name="Goeker M."/>
        </authorList>
    </citation>
    <scope>NUCLEOTIDE SEQUENCE [LARGE SCALE GENOMIC DNA]</scope>
    <source>
        <strain evidence="3 4">DSM 23841</strain>
    </source>
</reference>
<dbReference type="Proteomes" id="UP000270626">
    <property type="component" value="Unassembled WGS sequence"/>
</dbReference>
<dbReference type="Gene3D" id="2.60.120.1440">
    <property type="match status" value="1"/>
</dbReference>
<keyword evidence="4" id="KW-1185">Reference proteome</keyword>
<dbReference type="EMBL" id="RBXP01000013">
    <property type="protein sequence ID" value="RKT59278.1"/>
    <property type="molecule type" value="Genomic_DNA"/>
</dbReference>
<dbReference type="PIRSF" id="PIRSF018266">
    <property type="entry name" value="FecR"/>
    <property type="match status" value="1"/>
</dbReference>
<evidence type="ECO:0000313" key="3">
    <source>
        <dbReference type="EMBL" id="RKT59278.1"/>
    </source>
</evidence>
<dbReference type="PANTHER" id="PTHR30273:SF2">
    <property type="entry name" value="PROTEIN FECR"/>
    <property type="match status" value="1"/>
</dbReference>
<dbReference type="AlphaFoldDB" id="A0A495WHF3"/>
<accession>A0A495WHF3</accession>
<dbReference type="OrthoDB" id="1100567at2"/>
<dbReference type="PANTHER" id="PTHR30273">
    <property type="entry name" value="PERIPLASMIC SIGNAL SENSOR AND SIGMA FACTOR ACTIVATOR FECR-RELATED"/>
    <property type="match status" value="1"/>
</dbReference>
<sequence>MNTPPDRRTLAQAAEWFVLLASGEASDEDRCRWHGWLNAHPSHRLAWQRAEASVARLSGLPAAQAQAAAQALRQPPARRRFVGQLAALLTLGGAGWLGYRHSDHSADLRTAVGEQRETRLADGSRLQLDTDSTVDLDFSAKTRLIRLRRGQILIETATDKLARPFIVETAEGRIRALGTRFTVEQLAGQTRVAVLDQRVAIHAAASSDAPILGAGEAARFDRDGIRLRQTVDDIDRSWHRGLLVANAMRLAEFTARLGRYRTTPLHCADDIAELRISGVFPLADDERALATLTGALPVTLVRGADGDRLQARK</sequence>
<dbReference type="RefSeq" id="WP_121457532.1">
    <property type="nucleotide sequence ID" value="NZ_RBXP01000013.1"/>
</dbReference>
<dbReference type="InterPro" id="IPR032623">
    <property type="entry name" value="FecR_N"/>
</dbReference>
<protein>
    <submittedName>
        <fullName evidence="3">FecR family protein</fullName>
    </submittedName>
</protein>
<comment type="caution">
    <text evidence="3">The sequence shown here is derived from an EMBL/GenBank/DDBJ whole genome shotgun (WGS) entry which is preliminary data.</text>
</comment>
<dbReference type="GO" id="GO:0016989">
    <property type="term" value="F:sigma factor antagonist activity"/>
    <property type="evidence" value="ECO:0007669"/>
    <property type="project" value="TreeGrafter"/>
</dbReference>
<evidence type="ECO:0000259" key="2">
    <source>
        <dbReference type="Pfam" id="PF16220"/>
    </source>
</evidence>
<evidence type="ECO:0000313" key="4">
    <source>
        <dbReference type="Proteomes" id="UP000270626"/>
    </source>
</evidence>